<dbReference type="Pfam" id="PF04117">
    <property type="entry name" value="Mpv17_PMP22"/>
    <property type="match status" value="1"/>
</dbReference>
<proteinExistence type="inferred from homology"/>
<evidence type="ECO:0000256" key="6">
    <source>
        <dbReference type="RuleBase" id="RU363053"/>
    </source>
</evidence>
<reference evidence="8" key="1">
    <citation type="submission" date="2020-06" db="EMBL/GenBank/DDBJ databases">
        <title>Draft genome of Bugula neritina, a colonial animal packing powerful symbionts and potential medicines.</title>
        <authorList>
            <person name="Rayko M."/>
        </authorList>
    </citation>
    <scope>NUCLEOTIDE SEQUENCE [LARGE SCALE GENOMIC DNA]</scope>
    <source>
        <strain evidence="8">Kwan_BN1</strain>
    </source>
</reference>
<keyword evidence="3 6" id="KW-0812">Transmembrane</keyword>
<protein>
    <recommendedName>
        <fullName evidence="10">Mpv17-like protein 2</fullName>
    </recommendedName>
</protein>
<feature type="chain" id="PRO_5029504733" description="Mpv17-like protein 2" evidence="7">
    <location>
        <begin position="30"/>
        <end position="217"/>
    </location>
</feature>
<dbReference type="Proteomes" id="UP000593567">
    <property type="component" value="Unassembled WGS sequence"/>
</dbReference>
<dbReference type="PANTHER" id="PTHR11266">
    <property type="entry name" value="PEROXISOMAL MEMBRANE PROTEIN 2, PXMP2 MPV17"/>
    <property type="match status" value="1"/>
</dbReference>
<dbReference type="GO" id="GO:0005739">
    <property type="term" value="C:mitochondrion"/>
    <property type="evidence" value="ECO:0007669"/>
    <property type="project" value="TreeGrafter"/>
</dbReference>
<dbReference type="GO" id="GO:0061668">
    <property type="term" value="P:mitochondrial ribosome assembly"/>
    <property type="evidence" value="ECO:0007669"/>
    <property type="project" value="TreeGrafter"/>
</dbReference>
<evidence type="ECO:0000256" key="2">
    <source>
        <dbReference type="ARBA" id="ARBA00006824"/>
    </source>
</evidence>
<accession>A0A7J7JAU1</accession>
<dbReference type="GO" id="GO:0016020">
    <property type="term" value="C:membrane"/>
    <property type="evidence" value="ECO:0007669"/>
    <property type="project" value="UniProtKB-SubCell"/>
</dbReference>
<evidence type="ECO:0000256" key="5">
    <source>
        <dbReference type="ARBA" id="ARBA00023136"/>
    </source>
</evidence>
<evidence type="ECO:0000256" key="4">
    <source>
        <dbReference type="ARBA" id="ARBA00022989"/>
    </source>
</evidence>
<feature type="transmembrane region" description="Helical" evidence="6">
    <location>
        <begin position="131"/>
        <end position="152"/>
    </location>
</feature>
<keyword evidence="5 6" id="KW-0472">Membrane</keyword>
<gene>
    <name evidence="8" type="ORF">EB796_018888</name>
</gene>
<name>A0A7J7JAU1_BUGNE</name>
<evidence type="ECO:0000256" key="7">
    <source>
        <dbReference type="SAM" id="SignalP"/>
    </source>
</evidence>
<dbReference type="AlphaFoldDB" id="A0A7J7JAU1"/>
<evidence type="ECO:0000256" key="3">
    <source>
        <dbReference type="ARBA" id="ARBA00022692"/>
    </source>
</evidence>
<feature type="signal peptide" evidence="7">
    <location>
        <begin position="1"/>
        <end position="29"/>
    </location>
</feature>
<evidence type="ECO:0008006" key="10">
    <source>
        <dbReference type="Google" id="ProtNLM"/>
    </source>
</evidence>
<evidence type="ECO:0000313" key="9">
    <source>
        <dbReference type="Proteomes" id="UP000593567"/>
    </source>
</evidence>
<comment type="subcellular location">
    <subcellularLocation>
        <location evidence="1">Membrane</location>
        <topology evidence="1">Multi-pass membrane protein</topology>
    </subcellularLocation>
</comment>
<keyword evidence="9" id="KW-1185">Reference proteome</keyword>
<keyword evidence="4 6" id="KW-1133">Transmembrane helix</keyword>
<comment type="similarity">
    <text evidence="2 6">Belongs to the peroxisomal membrane protein PXMP2/4 family.</text>
</comment>
<sequence>MAIPISMTMTHWSVVLMVRSFLCVLFKQARKHATYAVNKAFSAKYLLLTNGLVSAGMSGSADSLVQKVCRRHNNKSTPSETSKVCTSIDGARVCRMTVTGMVLGVIAHHWYIFLDKRYTGTTLRIVMKKTLIDQLVLGPICLLTFLGLLSILEGSYYKGFKSELYKKGPEMVAVDWLVYPPAQFINFKFLPSRFRVLYDCCIAFALDIYYSHIKYER</sequence>
<feature type="transmembrane region" description="Helical" evidence="6">
    <location>
        <begin position="93"/>
        <end position="111"/>
    </location>
</feature>
<comment type="caution">
    <text evidence="8">The sequence shown here is derived from an EMBL/GenBank/DDBJ whole genome shotgun (WGS) entry which is preliminary data.</text>
</comment>
<dbReference type="InterPro" id="IPR007248">
    <property type="entry name" value="Mpv17_PMP22"/>
</dbReference>
<evidence type="ECO:0000256" key="1">
    <source>
        <dbReference type="ARBA" id="ARBA00004141"/>
    </source>
</evidence>
<organism evidence="8 9">
    <name type="scientific">Bugula neritina</name>
    <name type="common">Brown bryozoan</name>
    <name type="synonym">Sertularia neritina</name>
    <dbReference type="NCBI Taxonomy" id="10212"/>
    <lineage>
        <taxon>Eukaryota</taxon>
        <taxon>Metazoa</taxon>
        <taxon>Spiralia</taxon>
        <taxon>Lophotrochozoa</taxon>
        <taxon>Bryozoa</taxon>
        <taxon>Gymnolaemata</taxon>
        <taxon>Cheilostomatida</taxon>
        <taxon>Flustrina</taxon>
        <taxon>Buguloidea</taxon>
        <taxon>Bugulidae</taxon>
        <taxon>Bugula</taxon>
    </lineage>
</organism>
<keyword evidence="7" id="KW-0732">Signal</keyword>
<evidence type="ECO:0000313" key="8">
    <source>
        <dbReference type="EMBL" id="KAF6022786.1"/>
    </source>
</evidence>
<dbReference type="EMBL" id="VXIV02002805">
    <property type="protein sequence ID" value="KAF6022786.1"/>
    <property type="molecule type" value="Genomic_DNA"/>
</dbReference>
<dbReference type="OrthoDB" id="5345392at2759"/>
<dbReference type="PANTHER" id="PTHR11266:SF8">
    <property type="entry name" value="MPV17-LIKE PROTEIN 2"/>
    <property type="match status" value="1"/>
</dbReference>